<protein>
    <submittedName>
        <fullName evidence="1">Uncharacterized protein</fullName>
    </submittedName>
</protein>
<organism evidence="1 2">
    <name type="scientific">Wickerhamomyces mucosus</name>
    <dbReference type="NCBI Taxonomy" id="1378264"/>
    <lineage>
        <taxon>Eukaryota</taxon>
        <taxon>Fungi</taxon>
        <taxon>Dikarya</taxon>
        <taxon>Ascomycota</taxon>
        <taxon>Saccharomycotina</taxon>
        <taxon>Saccharomycetes</taxon>
        <taxon>Phaffomycetales</taxon>
        <taxon>Wickerhamomycetaceae</taxon>
        <taxon>Wickerhamomyces</taxon>
    </lineage>
</organism>
<reference evidence="1" key="2">
    <citation type="submission" date="2021-01" db="EMBL/GenBank/DDBJ databases">
        <authorList>
            <person name="Schikora-Tamarit M.A."/>
        </authorList>
    </citation>
    <scope>NUCLEOTIDE SEQUENCE</scope>
    <source>
        <strain evidence="1">CBS6341</strain>
    </source>
</reference>
<dbReference type="Proteomes" id="UP000769528">
    <property type="component" value="Unassembled WGS sequence"/>
</dbReference>
<gene>
    <name evidence="1" type="ORF">WICMUC_005780</name>
</gene>
<comment type="caution">
    <text evidence="1">The sequence shown here is derived from an EMBL/GenBank/DDBJ whole genome shotgun (WGS) entry which is preliminary data.</text>
</comment>
<dbReference type="AlphaFoldDB" id="A0A9P8P367"/>
<evidence type="ECO:0000313" key="1">
    <source>
        <dbReference type="EMBL" id="KAH3664395.1"/>
    </source>
</evidence>
<proteinExistence type="predicted"/>
<reference evidence="1" key="1">
    <citation type="journal article" date="2021" name="Open Biol.">
        <title>Shared evolutionary footprints suggest mitochondrial oxidative damage underlies multiple complex I losses in fungi.</title>
        <authorList>
            <person name="Schikora-Tamarit M.A."/>
            <person name="Marcet-Houben M."/>
            <person name="Nosek J."/>
            <person name="Gabaldon T."/>
        </authorList>
    </citation>
    <scope>NUCLEOTIDE SEQUENCE</scope>
    <source>
        <strain evidence="1">CBS6341</strain>
    </source>
</reference>
<evidence type="ECO:0000313" key="2">
    <source>
        <dbReference type="Proteomes" id="UP000769528"/>
    </source>
</evidence>
<accession>A0A9P8P367</accession>
<name>A0A9P8P367_9ASCO</name>
<dbReference type="OrthoDB" id="4065753at2759"/>
<sequence length="620" mass="72766">MTLIKEHWGPRDDLFWERYILHQDADVLGFEICNAYKSKNYQFIIYKIKSDYSKIQNIPPIERSMLGLSLVKLGNISEGLRELSLAYELIPKSKSYEEFLISIHLLLGFSLAGEREIVESLYTTIKLSNHHKTYLELSRIQSMIPNDDISNDFTINYGGFQRLIIPPINYLDENSLKGRLIRYHKIILKASDLLLETETQDLDWIFNSIIDLMPLPSLEPIFRAKSKIFEIEDQWFSTNLNSPFIKIDELDRLKILKTDENLIELNKIMKIKTITSFILLHEKLYNQAHNGFKWVLNLYSNVLKKLFKNDYNILEKYEILKNTFSTESMRSINLLSAYSMMNEPNNNIHHIINSNNINSTNSGSSISNNFIMKIDHYLSNIINLSDGITTEEERKTGKLEHYFLIIASLYFEKIIITSNNENQMKFMNLMELEGIIRKLIIVSTLKLNDDSYNIQIYDFLITALLLYGGLNIRTVWAFNFFKNSFKLNLSINESLLPKLDYKLCDFIEEFISSSQTLRKSFECKELPLKDEEKQILFSNMNSNEVINKSTLPMTRFIKINRDGVKLVINPERNLSNIEICDRLRKSDEFINLWLESFKNYHENEDINDILTYLKTLQFDI</sequence>
<dbReference type="EMBL" id="JAEUBF010001473">
    <property type="protein sequence ID" value="KAH3664395.1"/>
    <property type="molecule type" value="Genomic_DNA"/>
</dbReference>
<keyword evidence="2" id="KW-1185">Reference proteome</keyword>